<dbReference type="EMBL" id="JABYQT010000002">
    <property type="protein sequence ID" value="MBZ5486932.1"/>
    <property type="molecule type" value="Genomic_DNA"/>
</dbReference>
<reference evidence="1" key="1">
    <citation type="submission" date="2020-06" db="EMBL/GenBank/DDBJ databases">
        <title>Whole Genome Sequence of Halomonas aquamarina MB598.</title>
        <authorList>
            <person name="Pervaiz M."/>
            <person name="Fariq A."/>
            <person name="Yasmin A."/>
            <person name="Welch M."/>
        </authorList>
    </citation>
    <scope>NUCLEOTIDE SEQUENCE</scope>
    <source>
        <strain evidence="1">MB598</strain>
    </source>
</reference>
<name>A0ACC5VS78_9GAMM</name>
<proteinExistence type="predicted"/>
<organism evidence="1 2">
    <name type="scientific">Vreelandella aquamarina</name>
    <dbReference type="NCBI Taxonomy" id="77097"/>
    <lineage>
        <taxon>Bacteria</taxon>
        <taxon>Pseudomonadati</taxon>
        <taxon>Pseudomonadota</taxon>
        <taxon>Gammaproteobacteria</taxon>
        <taxon>Oceanospirillales</taxon>
        <taxon>Halomonadaceae</taxon>
        <taxon>Vreelandella</taxon>
    </lineage>
</organism>
<keyword evidence="2" id="KW-1185">Reference proteome</keyword>
<dbReference type="Proteomes" id="UP001319846">
    <property type="component" value="Unassembled WGS sequence"/>
</dbReference>
<evidence type="ECO:0000313" key="2">
    <source>
        <dbReference type="Proteomes" id="UP001319846"/>
    </source>
</evidence>
<comment type="caution">
    <text evidence="1">The sequence shown here is derived from an EMBL/GenBank/DDBJ whole genome shotgun (WGS) entry which is preliminary data.</text>
</comment>
<accession>A0ACC5VS78</accession>
<sequence length="247" mass="27529">MPLTKQDAEALLETVYATAELLGTEIRPATANMMIRDLRPYDRAEIEQSLTRCRAELSGRLTLAAVLERIPSAQQYLLPNEAWSVALQSLDEMDTIIWTQETAAAMGVARPIMEQGDKVGARMAFIAAYEREVGQAKAEGRAPEYTVSLGESKERRQEAISQGIKKGLLAAPKVKHLLPAPHGFKEPDESECPEKKARAQANIDHLRSLLVDDSSSKQAAEKERRRQEEARRQQLIEQAEQRQRGAA</sequence>
<gene>
    <name evidence="1" type="ORF">HW452_05270</name>
</gene>
<evidence type="ECO:0000313" key="1">
    <source>
        <dbReference type="EMBL" id="MBZ5486932.1"/>
    </source>
</evidence>
<protein>
    <submittedName>
        <fullName evidence="1">Uncharacterized protein</fullName>
    </submittedName>
</protein>